<evidence type="ECO:0000259" key="4">
    <source>
        <dbReference type="Pfam" id="PF02441"/>
    </source>
</evidence>
<feature type="binding site" evidence="3">
    <location>
        <position position="294"/>
    </location>
    <ligand>
        <name>CTP</name>
        <dbReference type="ChEBI" id="CHEBI:37563"/>
    </ligand>
</feature>
<gene>
    <name evidence="3" type="primary">coaBC</name>
    <name evidence="6" type="ORF">AKJ54_00855</name>
</gene>
<name>A0A133VKU4_9EURY</name>
<dbReference type="InterPro" id="IPR005252">
    <property type="entry name" value="CoaBC"/>
</dbReference>
<dbReference type="Pfam" id="PF04127">
    <property type="entry name" value="DFP"/>
    <property type="match status" value="1"/>
</dbReference>
<dbReference type="NCBIfam" id="TIGR00521">
    <property type="entry name" value="coaBC_dfp"/>
    <property type="match status" value="1"/>
</dbReference>
<reference evidence="6 7" key="1">
    <citation type="journal article" date="2016" name="Sci. Rep.">
        <title>Metabolic traits of an uncultured archaeal lineage -MSBL1- from brine pools of the Red Sea.</title>
        <authorList>
            <person name="Mwirichia R."/>
            <person name="Alam I."/>
            <person name="Rashid M."/>
            <person name="Vinu M."/>
            <person name="Ba-Alawi W."/>
            <person name="Anthony Kamau A."/>
            <person name="Kamanda Ngugi D."/>
            <person name="Goker M."/>
            <person name="Klenk H.P."/>
            <person name="Bajic V."/>
            <person name="Stingl U."/>
        </authorList>
    </citation>
    <scope>NUCLEOTIDE SEQUENCE [LARGE SCALE GENOMIC DNA]</scope>
    <source>
        <strain evidence="6">SCGC-AAA382K21</strain>
    </source>
</reference>
<keyword evidence="1 3" id="KW-0210">Decarboxylase</keyword>
<evidence type="ECO:0000256" key="3">
    <source>
        <dbReference type="HAMAP-Rule" id="MF_02225"/>
    </source>
</evidence>
<keyword evidence="3" id="KW-0479">Metal-binding</keyword>
<dbReference type="InterPro" id="IPR035929">
    <property type="entry name" value="CoaB-like_sf"/>
</dbReference>
<dbReference type="InterPro" id="IPR007085">
    <property type="entry name" value="DNA/pantothenate-metab_flavo_C"/>
</dbReference>
<keyword evidence="3" id="KW-0511">Multifunctional enzyme</keyword>
<dbReference type="SUPFAM" id="SSF102645">
    <property type="entry name" value="CoaB-like"/>
    <property type="match status" value="1"/>
</dbReference>
<dbReference type="GO" id="GO:0071513">
    <property type="term" value="C:phosphopantothenoylcysteine decarboxylase complex"/>
    <property type="evidence" value="ECO:0007669"/>
    <property type="project" value="TreeGrafter"/>
</dbReference>
<dbReference type="AlphaFoldDB" id="A0A133VKU4"/>
<dbReference type="InterPro" id="IPR036551">
    <property type="entry name" value="Flavin_trans-like"/>
</dbReference>
<dbReference type="Pfam" id="PF02441">
    <property type="entry name" value="Flavoprotein"/>
    <property type="match status" value="1"/>
</dbReference>
<keyword evidence="3" id="KW-0285">Flavoprotein</keyword>
<dbReference type="EMBL" id="LHYH01000015">
    <property type="protein sequence ID" value="KXB07030.1"/>
    <property type="molecule type" value="Genomic_DNA"/>
</dbReference>
<dbReference type="Proteomes" id="UP000070504">
    <property type="component" value="Unassembled WGS sequence"/>
</dbReference>
<dbReference type="UniPathway" id="UPA00241"/>
<dbReference type="Gene3D" id="3.40.50.1950">
    <property type="entry name" value="Flavin prenyltransferase-like"/>
    <property type="match status" value="1"/>
</dbReference>
<feature type="region of interest" description="Phosphopantothenate--cysteine ligase" evidence="3">
    <location>
        <begin position="195"/>
        <end position="405"/>
    </location>
</feature>
<comment type="similarity">
    <text evidence="3">In the C-terminal section; belongs to the PPC synthetase family.</text>
</comment>
<organism evidence="6 7">
    <name type="scientific">candidate division MSBL1 archaeon SCGC-AAA382K21</name>
    <dbReference type="NCBI Taxonomy" id="1698283"/>
    <lineage>
        <taxon>Archaea</taxon>
        <taxon>Methanobacteriati</taxon>
        <taxon>Methanobacteriota</taxon>
        <taxon>candidate division MSBL1</taxon>
    </lineage>
</organism>
<proteinExistence type="inferred from homology"/>
<feature type="domain" description="DNA/pantothenate metabolism flavoprotein C-terminal" evidence="5">
    <location>
        <begin position="190"/>
        <end position="399"/>
    </location>
</feature>
<dbReference type="InterPro" id="IPR003382">
    <property type="entry name" value="Flavoprotein"/>
</dbReference>
<evidence type="ECO:0000259" key="5">
    <source>
        <dbReference type="Pfam" id="PF04127"/>
    </source>
</evidence>
<keyword evidence="2 3" id="KW-0456">Lyase</keyword>
<comment type="function">
    <text evidence="3">Catalyzes two sequential steps in the biosynthesis of coenzyme A. In the first step cysteine is conjugated to 4'-phosphopantothenate to form 4-phosphopantothenoylcysteine. In the second step the latter compound is decarboxylated to form 4'-phosphopantotheine.</text>
</comment>
<dbReference type="GO" id="GO:0015937">
    <property type="term" value="P:coenzyme A biosynthetic process"/>
    <property type="evidence" value="ECO:0007669"/>
    <property type="project" value="UniProtKB-UniRule"/>
</dbReference>
<protein>
    <recommendedName>
        <fullName evidence="3">Coenzyme A biosynthesis bifunctional protein CoaBC</fullName>
    </recommendedName>
    <alternativeName>
        <fullName evidence="3">DNA/pantothenate metabolism flavoprotein</fullName>
    </alternativeName>
    <alternativeName>
        <fullName evidence="3">Phosphopantothenoylcysteine synthetase/decarboxylase</fullName>
        <shortName evidence="3">PPCS-PPCDC</shortName>
    </alternativeName>
    <domain>
        <recommendedName>
            <fullName evidence="3">Phosphopantothenoylcysteine decarboxylase</fullName>
            <shortName evidence="3">PPC decarboxylase</shortName>
            <shortName evidence="3">PPC-DC</shortName>
            <ecNumber evidence="3">4.1.1.36</ecNumber>
        </recommendedName>
        <alternativeName>
            <fullName evidence="3">CoaC</fullName>
        </alternativeName>
    </domain>
    <domain>
        <recommendedName>
            <fullName evidence="3">Phosphopantothenate--cysteine ligase</fullName>
            <ecNumber evidence="3">6.3.2.5</ecNumber>
        </recommendedName>
        <alternativeName>
            <fullName evidence="3">CoaB</fullName>
        </alternativeName>
        <alternativeName>
            <fullName evidence="3">Phosphopantothenoylcysteine synthetase</fullName>
            <shortName evidence="3">PPC synthetase</shortName>
            <shortName evidence="3">PPC-S</shortName>
        </alternativeName>
    </domain>
</protein>
<keyword evidence="3" id="KW-0288">FMN</keyword>
<feature type="binding site" evidence="3">
    <location>
        <position position="284"/>
    </location>
    <ligand>
        <name>CTP</name>
        <dbReference type="ChEBI" id="CHEBI:37563"/>
    </ligand>
</feature>
<dbReference type="GO" id="GO:0004632">
    <property type="term" value="F:phosphopantothenate--cysteine ligase activity"/>
    <property type="evidence" value="ECO:0007669"/>
    <property type="project" value="UniProtKB-UniRule"/>
</dbReference>
<evidence type="ECO:0000313" key="7">
    <source>
        <dbReference type="Proteomes" id="UP000070504"/>
    </source>
</evidence>
<evidence type="ECO:0000313" key="6">
    <source>
        <dbReference type="EMBL" id="KXB07030.1"/>
    </source>
</evidence>
<evidence type="ECO:0000256" key="2">
    <source>
        <dbReference type="ARBA" id="ARBA00023239"/>
    </source>
</evidence>
<dbReference type="Gene3D" id="3.40.50.10300">
    <property type="entry name" value="CoaB-like"/>
    <property type="match status" value="1"/>
</dbReference>
<dbReference type="GO" id="GO:0004633">
    <property type="term" value="F:phosphopantothenoylcysteine decarboxylase activity"/>
    <property type="evidence" value="ECO:0007669"/>
    <property type="project" value="UniProtKB-UniRule"/>
</dbReference>
<feature type="domain" description="Flavoprotein" evidence="4">
    <location>
        <begin position="20"/>
        <end position="182"/>
    </location>
</feature>
<comment type="pathway">
    <text evidence="3">Cofactor biosynthesis; coenzyme A biosynthesis.</text>
</comment>
<comment type="catalytic activity">
    <reaction evidence="3">
        <text>N-[(R)-4-phosphopantothenoyl]-L-cysteine + H(+) = (R)-4'-phosphopantetheine + CO2</text>
        <dbReference type="Rhea" id="RHEA:16793"/>
        <dbReference type="ChEBI" id="CHEBI:15378"/>
        <dbReference type="ChEBI" id="CHEBI:16526"/>
        <dbReference type="ChEBI" id="CHEBI:59458"/>
        <dbReference type="ChEBI" id="CHEBI:61723"/>
        <dbReference type="EC" id="4.1.1.36"/>
    </reaction>
</comment>
<accession>A0A133VKU4</accession>
<feature type="binding site" evidence="3">
    <location>
        <position position="345"/>
    </location>
    <ligand>
        <name>CTP</name>
        <dbReference type="ChEBI" id="CHEBI:37563"/>
    </ligand>
</feature>
<keyword evidence="3" id="KW-0460">Magnesium</keyword>
<feature type="binding site" evidence="3">
    <location>
        <position position="327"/>
    </location>
    <ligand>
        <name>CTP</name>
        <dbReference type="ChEBI" id="CHEBI:37563"/>
    </ligand>
</feature>
<dbReference type="GO" id="GO:0010181">
    <property type="term" value="F:FMN binding"/>
    <property type="evidence" value="ECO:0007669"/>
    <property type="project" value="UniProtKB-UniRule"/>
</dbReference>
<comment type="cofactor">
    <cofactor evidence="3">
        <name>FMN</name>
        <dbReference type="ChEBI" id="CHEBI:58210"/>
    </cofactor>
    <text evidence="3">Binds 1 FMN per subunit.</text>
</comment>
<keyword evidence="7" id="KW-1185">Reference proteome</keyword>
<comment type="caution">
    <text evidence="3">Lacks conserved residue(s) required for the propagation of feature annotation.</text>
</comment>
<dbReference type="EC" id="6.3.2.5" evidence="3"/>
<comment type="cofactor">
    <cofactor evidence="3">
        <name>Mg(2+)</name>
        <dbReference type="ChEBI" id="CHEBI:18420"/>
    </cofactor>
</comment>
<comment type="similarity">
    <text evidence="3">In the N-terminal section; belongs to the HFCD (homo-oligomeric flavin containing Cys decarboxylase) superfamily.</text>
</comment>
<feature type="region of interest" description="Phosphopantothenoylcysteine decarboxylase" evidence="3">
    <location>
        <begin position="1"/>
        <end position="194"/>
    </location>
</feature>
<evidence type="ECO:0000256" key="1">
    <source>
        <dbReference type="ARBA" id="ARBA00022793"/>
    </source>
</evidence>
<keyword evidence="3" id="KW-0436">Ligase</keyword>
<sequence length="405" mass="43158">MLHPTKDIIGTEGDSLKGVKVAMCITGSVAAVRCPDLSRTLMRQGAEVRVVMSRSATELITPELMHWATGEPVISELTGAVEHVEIGQWADLILVVPSTANTIGKIANAIDDTPPTSVVSVALGLEKPIGIVPAMHSSMYSHEIIQENVSRLKDAGVHFLEPNILEGKAKIPSVEEIVDFVESMTRPKDLKGKRVLVTAGPTVERLDPVRVLTNPSSGKMGISLARAAAMRGADVTLVYGTGDEPEPIGVNTIRVETTGEMMDAVVDALEEDFDILVAAAAPQDFTPESPSEEKLRREGPVDVKLVLTPGILEKASEMAPEAFLVGFKAECDVTDDQLQVAAEKKMKEHDLDLVVANDVMRPGAGFGTDSNEVLIHSPSGSEGMKATKLEIANSILDVFAEESAG</sequence>
<comment type="caution">
    <text evidence="6">The sequence shown here is derived from an EMBL/GenBank/DDBJ whole genome shotgun (WGS) entry which is preliminary data.</text>
</comment>
<dbReference type="EC" id="4.1.1.36" evidence="3"/>
<dbReference type="PATRIC" id="fig|1698283.3.peg.55"/>
<dbReference type="SUPFAM" id="SSF52507">
    <property type="entry name" value="Homo-oligomeric flavin-containing Cys decarboxylases, HFCD"/>
    <property type="match status" value="1"/>
</dbReference>
<dbReference type="GO" id="GO:0015941">
    <property type="term" value="P:pantothenate catabolic process"/>
    <property type="evidence" value="ECO:0007669"/>
    <property type="project" value="InterPro"/>
</dbReference>
<comment type="catalytic activity">
    <reaction evidence="3">
        <text>(R)-4'-phosphopantothenate + L-cysteine + CTP = N-[(R)-4-phosphopantothenoyl]-L-cysteine + CMP + diphosphate + H(+)</text>
        <dbReference type="Rhea" id="RHEA:19397"/>
        <dbReference type="ChEBI" id="CHEBI:10986"/>
        <dbReference type="ChEBI" id="CHEBI:15378"/>
        <dbReference type="ChEBI" id="CHEBI:33019"/>
        <dbReference type="ChEBI" id="CHEBI:35235"/>
        <dbReference type="ChEBI" id="CHEBI:37563"/>
        <dbReference type="ChEBI" id="CHEBI:59458"/>
        <dbReference type="ChEBI" id="CHEBI:60377"/>
        <dbReference type="EC" id="6.3.2.5"/>
    </reaction>
</comment>
<dbReference type="HAMAP" id="MF_02225">
    <property type="entry name" value="CoaBC"/>
    <property type="match status" value="1"/>
</dbReference>
<dbReference type="PANTHER" id="PTHR14359:SF6">
    <property type="entry name" value="PHOSPHOPANTOTHENOYLCYSTEINE DECARBOXYLASE"/>
    <property type="match status" value="1"/>
</dbReference>
<dbReference type="PANTHER" id="PTHR14359">
    <property type="entry name" value="HOMO-OLIGOMERIC FLAVIN CONTAINING CYS DECARBOXYLASE FAMILY"/>
    <property type="match status" value="1"/>
</dbReference>
<dbReference type="GO" id="GO:0046872">
    <property type="term" value="F:metal ion binding"/>
    <property type="evidence" value="ECO:0007669"/>
    <property type="project" value="UniProtKB-KW"/>
</dbReference>